<feature type="compositionally biased region" description="Low complexity" evidence="1">
    <location>
        <begin position="134"/>
        <end position="144"/>
    </location>
</feature>
<evidence type="ECO:0000313" key="3">
    <source>
        <dbReference type="EMBL" id="CAJ1374632.1"/>
    </source>
</evidence>
<feature type="compositionally biased region" description="Basic and acidic residues" evidence="1">
    <location>
        <begin position="145"/>
        <end position="160"/>
    </location>
</feature>
<proteinExistence type="predicted"/>
<accession>A0AA36HU13</accession>
<evidence type="ECO:0000313" key="4">
    <source>
        <dbReference type="Proteomes" id="UP001178507"/>
    </source>
</evidence>
<evidence type="ECO:0000256" key="2">
    <source>
        <dbReference type="SAM" id="SignalP"/>
    </source>
</evidence>
<comment type="caution">
    <text evidence="3">The sequence shown here is derived from an EMBL/GenBank/DDBJ whole genome shotgun (WGS) entry which is preliminary data.</text>
</comment>
<feature type="region of interest" description="Disordered" evidence="1">
    <location>
        <begin position="124"/>
        <end position="187"/>
    </location>
</feature>
<reference evidence="3" key="1">
    <citation type="submission" date="2023-08" db="EMBL/GenBank/DDBJ databases">
        <authorList>
            <person name="Chen Y."/>
            <person name="Shah S."/>
            <person name="Dougan E. K."/>
            <person name="Thang M."/>
            <person name="Chan C."/>
        </authorList>
    </citation>
    <scope>NUCLEOTIDE SEQUENCE</scope>
</reference>
<dbReference type="Proteomes" id="UP001178507">
    <property type="component" value="Unassembled WGS sequence"/>
</dbReference>
<protein>
    <submittedName>
        <fullName evidence="3">Uncharacterized protein</fullName>
    </submittedName>
</protein>
<name>A0AA36HU13_9DINO</name>
<gene>
    <name evidence="3" type="ORF">EVOR1521_LOCUS4130</name>
</gene>
<sequence>MNAFSIALLLSAPLRAVAWADWCRYVPYYSQQYVAACSSYAPYSGGCAGWCQWVPSPSWVYVAECQACYRSFVSQPGQRTGLKVKTESALFGLPEWCQNVPLGALKHVAECGGNTPVGVAGAGDFAQGSPAPQEAAADAAAAKAEGADADAKVTGVHEEPGATGADANPKASANPTSADATGSEILP</sequence>
<dbReference type="EMBL" id="CAUJNA010000266">
    <property type="protein sequence ID" value="CAJ1374632.1"/>
    <property type="molecule type" value="Genomic_DNA"/>
</dbReference>
<keyword evidence="2" id="KW-0732">Signal</keyword>
<keyword evidence="4" id="KW-1185">Reference proteome</keyword>
<feature type="signal peptide" evidence="2">
    <location>
        <begin position="1"/>
        <end position="20"/>
    </location>
</feature>
<dbReference type="AlphaFoldDB" id="A0AA36HU13"/>
<organism evidence="3 4">
    <name type="scientific">Effrenium voratum</name>
    <dbReference type="NCBI Taxonomy" id="2562239"/>
    <lineage>
        <taxon>Eukaryota</taxon>
        <taxon>Sar</taxon>
        <taxon>Alveolata</taxon>
        <taxon>Dinophyceae</taxon>
        <taxon>Suessiales</taxon>
        <taxon>Symbiodiniaceae</taxon>
        <taxon>Effrenium</taxon>
    </lineage>
</organism>
<feature type="compositionally biased region" description="Polar residues" evidence="1">
    <location>
        <begin position="171"/>
        <end position="180"/>
    </location>
</feature>
<evidence type="ECO:0000256" key="1">
    <source>
        <dbReference type="SAM" id="MobiDB-lite"/>
    </source>
</evidence>
<feature type="chain" id="PRO_5041369864" evidence="2">
    <location>
        <begin position="21"/>
        <end position="187"/>
    </location>
</feature>